<organism evidence="11 12">
    <name type="scientific">Rhizoctonia solani</name>
    <dbReference type="NCBI Taxonomy" id="456999"/>
    <lineage>
        <taxon>Eukaryota</taxon>
        <taxon>Fungi</taxon>
        <taxon>Dikarya</taxon>
        <taxon>Basidiomycota</taxon>
        <taxon>Agaricomycotina</taxon>
        <taxon>Agaricomycetes</taxon>
        <taxon>Cantharellales</taxon>
        <taxon>Ceratobasidiaceae</taxon>
        <taxon>Rhizoctonia</taxon>
    </lineage>
</organism>
<feature type="transmembrane region" description="Helical" evidence="9">
    <location>
        <begin position="141"/>
        <end position="160"/>
    </location>
</feature>
<accession>A0A8H2W9R3</accession>
<dbReference type="Gene3D" id="1.20.1250.20">
    <property type="entry name" value="MFS general substrate transporter like domains"/>
    <property type="match status" value="1"/>
</dbReference>
<evidence type="ECO:0000256" key="6">
    <source>
        <dbReference type="ARBA" id="ARBA00023136"/>
    </source>
</evidence>
<keyword evidence="6 9" id="KW-0472">Membrane</keyword>
<feature type="transmembrane region" description="Helical" evidence="9">
    <location>
        <begin position="308"/>
        <end position="328"/>
    </location>
</feature>
<dbReference type="PRINTS" id="PR00171">
    <property type="entry name" value="SUGRTRNSPORT"/>
</dbReference>
<keyword evidence="5 9" id="KW-1133">Transmembrane helix</keyword>
<evidence type="ECO:0000256" key="9">
    <source>
        <dbReference type="SAM" id="Phobius"/>
    </source>
</evidence>
<name>A0A8H2W9R3_9AGAM</name>
<evidence type="ECO:0000256" key="5">
    <source>
        <dbReference type="ARBA" id="ARBA00022989"/>
    </source>
</evidence>
<dbReference type="InterPro" id="IPR020846">
    <property type="entry name" value="MFS_dom"/>
</dbReference>
<evidence type="ECO:0000256" key="8">
    <source>
        <dbReference type="RuleBase" id="RU003346"/>
    </source>
</evidence>
<gene>
    <name evidence="11" type="ORF">RDB_LOCUS10540</name>
</gene>
<evidence type="ECO:0000256" key="7">
    <source>
        <dbReference type="ARBA" id="ARBA00049119"/>
    </source>
</evidence>
<dbReference type="InterPro" id="IPR005828">
    <property type="entry name" value="MFS_sugar_transport-like"/>
</dbReference>
<comment type="similarity">
    <text evidence="2 8">Belongs to the major facilitator superfamily. Sugar transporter (TC 2.A.1.1) family.</text>
</comment>
<dbReference type="Pfam" id="PF00083">
    <property type="entry name" value="Sugar_tr"/>
    <property type="match status" value="1"/>
</dbReference>
<evidence type="ECO:0000256" key="1">
    <source>
        <dbReference type="ARBA" id="ARBA00004141"/>
    </source>
</evidence>
<comment type="subcellular location">
    <subcellularLocation>
        <location evidence="1">Membrane</location>
        <topology evidence="1">Multi-pass membrane protein</topology>
    </subcellularLocation>
</comment>
<keyword evidence="4 9" id="KW-0812">Transmembrane</keyword>
<dbReference type="InterPro" id="IPR036259">
    <property type="entry name" value="MFS_trans_sf"/>
</dbReference>
<feature type="domain" description="Major facilitator superfamily (MFS) profile" evidence="10">
    <location>
        <begin position="13"/>
        <end position="458"/>
    </location>
</feature>
<feature type="transmembrane region" description="Helical" evidence="9">
    <location>
        <begin position="7"/>
        <end position="29"/>
    </location>
</feature>
<dbReference type="PROSITE" id="PS50850">
    <property type="entry name" value="MFS"/>
    <property type="match status" value="1"/>
</dbReference>
<dbReference type="SUPFAM" id="SSF103473">
    <property type="entry name" value="MFS general substrate transporter"/>
    <property type="match status" value="1"/>
</dbReference>
<dbReference type="GO" id="GO:0005351">
    <property type="term" value="F:carbohydrate:proton symporter activity"/>
    <property type="evidence" value="ECO:0007669"/>
    <property type="project" value="TreeGrafter"/>
</dbReference>
<keyword evidence="3 8" id="KW-0813">Transport</keyword>
<evidence type="ECO:0000259" key="10">
    <source>
        <dbReference type="PROSITE" id="PS50850"/>
    </source>
</evidence>
<proteinExistence type="inferred from homology"/>
<dbReference type="GO" id="GO:0016020">
    <property type="term" value="C:membrane"/>
    <property type="evidence" value="ECO:0007669"/>
    <property type="project" value="UniProtKB-SubCell"/>
</dbReference>
<dbReference type="InterPro" id="IPR050360">
    <property type="entry name" value="MFS_Sugar_Transporters"/>
</dbReference>
<evidence type="ECO:0000313" key="12">
    <source>
        <dbReference type="Proteomes" id="UP000663840"/>
    </source>
</evidence>
<comment type="caution">
    <text evidence="11">The sequence shown here is derived from an EMBL/GenBank/DDBJ whole genome shotgun (WGS) entry which is preliminary data.</text>
</comment>
<evidence type="ECO:0000256" key="3">
    <source>
        <dbReference type="ARBA" id="ARBA00022448"/>
    </source>
</evidence>
<comment type="catalytic activity">
    <reaction evidence="7">
        <text>myo-inositol(out) + H(+)(out) = myo-inositol(in) + H(+)(in)</text>
        <dbReference type="Rhea" id="RHEA:60364"/>
        <dbReference type="ChEBI" id="CHEBI:15378"/>
        <dbReference type="ChEBI" id="CHEBI:17268"/>
    </reaction>
</comment>
<dbReference type="EMBL" id="CAJMWR010000202">
    <property type="protein sequence ID" value="CAE6355455.1"/>
    <property type="molecule type" value="Genomic_DNA"/>
</dbReference>
<dbReference type="AlphaFoldDB" id="A0A8H2W9R3"/>
<reference evidence="11" key="1">
    <citation type="submission" date="2021-01" db="EMBL/GenBank/DDBJ databases">
        <authorList>
            <person name="Kaushik A."/>
        </authorList>
    </citation>
    <scope>NUCLEOTIDE SEQUENCE</scope>
    <source>
        <strain evidence="11">AG1-1A</strain>
    </source>
</reference>
<dbReference type="FunFam" id="1.20.1250.20:FF:000134">
    <property type="entry name" value="MFS sugar transporter protein"/>
    <property type="match status" value="1"/>
</dbReference>
<sequence>MWALEGRVLLTAITTLTALGFMLIGYDIGVLGGLIENESFKKSFNYPSAALLGTIVAILEIGCFVGSLVTAAFGERLGRKASTSIGATAMLVGTILQTASQDCVTMIVSRTVSGIGLGIIVGKNSTVPVLQAEFSPKATRGIFVCIQLTVLNLGTMLAYWVDFAFSKDESLGSGQWRIPIALQLVLILPLLLLSLFVVPESPRWLASHARTEEAKHVLRMLYTAPPTSDEPPEADMIFNAIIDTVNYDKQFGSEHWGDVLRLLKYDDPIKSRRRLLIACGIQAFQQLGGINCNFLFSRIGFSPSQSNLLSGGLFTWFFIASFIPWFLIDTVGRRRLLLTCLPLMSAVLFAQAGFVSQVNKDGDFVAGVAASVMVFLFMGLFTIGFQAVVWVYPSEILPLRFRAKGSALSTAANWICNYLVVQMTPLAILTIKFRTYIIFGVINAVFVPIVYFTFPETKGMSLEEINELFSTTALVE</sequence>
<dbReference type="NCBIfam" id="TIGR00879">
    <property type="entry name" value="SP"/>
    <property type="match status" value="1"/>
</dbReference>
<feature type="transmembrane region" description="Helical" evidence="9">
    <location>
        <begin position="49"/>
        <end position="73"/>
    </location>
</feature>
<feature type="transmembrane region" description="Helical" evidence="9">
    <location>
        <begin position="436"/>
        <end position="454"/>
    </location>
</feature>
<dbReference type="Proteomes" id="UP000663840">
    <property type="component" value="Unassembled WGS sequence"/>
</dbReference>
<feature type="transmembrane region" description="Helical" evidence="9">
    <location>
        <begin position="335"/>
        <end position="358"/>
    </location>
</feature>
<evidence type="ECO:0000313" key="11">
    <source>
        <dbReference type="EMBL" id="CAE6355455.1"/>
    </source>
</evidence>
<dbReference type="InterPro" id="IPR003663">
    <property type="entry name" value="Sugar/inositol_transpt"/>
</dbReference>
<feature type="transmembrane region" description="Helical" evidence="9">
    <location>
        <begin position="364"/>
        <end position="391"/>
    </location>
</feature>
<evidence type="ECO:0000256" key="4">
    <source>
        <dbReference type="ARBA" id="ARBA00022692"/>
    </source>
</evidence>
<protein>
    <recommendedName>
        <fullName evidence="10">Major facilitator superfamily (MFS) profile domain-containing protein</fullName>
    </recommendedName>
</protein>
<evidence type="ECO:0000256" key="2">
    <source>
        <dbReference type="ARBA" id="ARBA00010992"/>
    </source>
</evidence>
<feature type="transmembrane region" description="Helical" evidence="9">
    <location>
        <begin position="275"/>
        <end position="296"/>
    </location>
</feature>
<dbReference type="PANTHER" id="PTHR48022">
    <property type="entry name" value="PLASTIDIC GLUCOSE TRANSPORTER 4"/>
    <property type="match status" value="1"/>
</dbReference>
<feature type="transmembrane region" description="Helical" evidence="9">
    <location>
        <begin position="180"/>
        <end position="198"/>
    </location>
</feature>
<dbReference type="PANTHER" id="PTHR48022:SF28">
    <property type="entry name" value="MAJOR FACILITATOR SUPERFAMILY (MFS) PROFILE DOMAIN-CONTAINING PROTEIN-RELATED"/>
    <property type="match status" value="1"/>
</dbReference>